<name>X1AVM8_9ZZZZ</name>
<protein>
    <recommendedName>
        <fullName evidence="1">PilZ domain-containing protein</fullName>
    </recommendedName>
</protein>
<proteinExistence type="predicted"/>
<dbReference type="GO" id="GO:0035438">
    <property type="term" value="F:cyclic-di-GMP binding"/>
    <property type="evidence" value="ECO:0007669"/>
    <property type="project" value="InterPro"/>
</dbReference>
<feature type="non-terminal residue" evidence="2">
    <location>
        <position position="166"/>
    </location>
</feature>
<feature type="domain" description="PilZ" evidence="1">
    <location>
        <begin position="6"/>
        <end position="104"/>
    </location>
</feature>
<accession>X1AVM8</accession>
<dbReference type="AlphaFoldDB" id="X1AVM8"/>
<reference evidence="2" key="1">
    <citation type="journal article" date="2014" name="Front. Microbiol.">
        <title>High frequency of phylogenetically diverse reductive dehalogenase-homologous genes in deep subseafloor sedimentary metagenomes.</title>
        <authorList>
            <person name="Kawai M."/>
            <person name="Futagami T."/>
            <person name="Toyoda A."/>
            <person name="Takaki Y."/>
            <person name="Nishi S."/>
            <person name="Hori S."/>
            <person name="Arai W."/>
            <person name="Tsubouchi T."/>
            <person name="Morono Y."/>
            <person name="Uchiyama I."/>
            <person name="Ito T."/>
            <person name="Fujiyama A."/>
            <person name="Inagaki F."/>
            <person name="Takami H."/>
        </authorList>
    </citation>
    <scope>NUCLEOTIDE SEQUENCE</scope>
    <source>
        <strain evidence="2">Expedition CK06-06</strain>
    </source>
</reference>
<sequence>MTLSSDRRKNKRYHFETIILHDTLLPDIFYDAKMYDIGEGGVYFESDQSLYPGEEIYIGLKGSPYSENTEKYFSHVRIKWRKDLTDGSFKFGYGAEFIKASESLLKILDVTGFGNELPKNKTFQKEKDPREHQRKSYRKVVFFTSQNSKYKGYVKNISRGGAFIIT</sequence>
<comment type="caution">
    <text evidence="2">The sequence shown here is derived from an EMBL/GenBank/DDBJ whole genome shotgun (WGS) entry which is preliminary data.</text>
</comment>
<evidence type="ECO:0000259" key="1">
    <source>
        <dbReference type="Pfam" id="PF07238"/>
    </source>
</evidence>
<dbReference type="InterPro" id="IPR009875">
    <property type="entry name" value="PilZ_domain"/>
</dbReference>
<dbReference type="EMBL" id="BART01019487">
    <property type="protein sequence ID" value="GAG86775.1"/>
    <property type="molecule type" value="Genomic_DNA"/>
</dbReference>
<dbReference type="Pfam" id="PF07238">
    <property type="entry name" value="PilZ"/>
    <property type="match status" value="1"/>
</dbReference>
<gene>
    <name evidence="2" type="ORF">S01H4_36452</name>
</gene>
<organism evidence="2">
    <name type="scientific">marine sediment metagenome</name>
    <dbReference type="NCBI Taxonomy" id="412755"/>
    <lineage>
        <taxon>unclassified sequences</taxon>
        <taxon>metagenomes</taxon>
        <taxon>ecological metagenomes</taxon>
    </lineage>
</organism>
<evidence type="ECO:0000313" key="2">
    <source>
        <dbReference type="EMBL" id="GAG86775.1"/>
    </source>
</evidence>